<dbReference type="RefSeq" id="WP_151125538.1">
    <property type="nucleotide sequence ID" value="NZ_CP088081.1"/>
</dbReference>
<protein>
    <submittedName>
        <fullName evidence="2">Uncharacterized protein</fullName>
    </submittedName>
</protein>
<organism evidence="2 3">
    <name type="scientific">Ideonella dechloratans</name>
    <dbReference type="NCBI Taxonomy" id="36863"/>
    <lineage>
        <taxon>Bacteria</taxon>
        <taxon>Pseudomonadati</taxon>
        <taxon>Pseudomonadota</taxon>
        <taxon>Betaproteobacteria</taxon>
        <taxon>Burkholderiales</taxon>
        <taxon>Sphaerotilaceae</taxon>
        <taxon>Ideonella</taxon>
    </lineage>
</organism>
<gene>
    <name evidence="2" type="ORF">F7Q92_18315</name>
</gene>
<keyword evidence="1" id="KW-0732">Signal</keyword>
<accession>A0A643F7M2</accession>
<comment type="caution">
    <text evidence="2">The sequence shown here is derived from an EMBL/GenBank/DDBJ whole genome shotgun (WGS) entry which is preliminary data.</text>
</comment>
<proteinExistence type="predicted"/>
<dbReference type="Proteomes" id="UP000430120">
    <property type="component" value="Unassembled WGS sequence"/>
</dbReference>
<dbReference type="EMBL" id="VZPB01000061">
    <property type="protein sequence ID" value="KAB0575748.1"/>
    <property type="molecule type" value="Genomic_DNA"/>
</dbReference>
<feature type="chain" id="PRO_5025030680" evidence="1">
    <location>
        <begin position="25"/>
        <end position="146"/>
    </location>
</feature>
<reference evidence="2 3" key="1">
    <citation type="submission" date="2019-09" db="EMBL/GenBank/DDBJ databases">
        <title>Draft genome sequences of 48 bacterial type strains from the CCUG.</title>
        <authorList>
            <person name="Tunovic T."/>
            <person name="Pineiro-Iglesias B."/>
            <person name="Unosson C."/>
            <person name="Inganas E."/>
            <person name="Ohlen M."/>
            <person name="Cardew S."/>
            <person name="Jensie-Markopoulos S."/>
            <person name="Salva-Serra F."/>
            <person name="Jaen-Luchoro D."/>
            <person name="Karlsson R."/>
            <person name="Svensson-Stadler L."/>
            <person name="Chun J."/>
            <person name="Moore E."/>
        </authorList>
    </citation>
    <scope>NUCLEOTIDE SEQUENCE [LARGE SCALE GENOMIC DNA]</scope>
    <source>
        <strain evidence="2 3">CCUG 30977</strain>
    </source>
</reference>
<sequence length="146" mass="14486">MRAVAKWGRPVLALGLVLGLAACGGGQGEGWGSTYQAVTYAGTMSGGLAGTLNFTAEDKYGNLSGSATVDGQPYCLIGTQDGDTVELTLSGPAGSGRLSAQVDGEAVRGPWTLVLDGQTRRGMATATEAAAVSDDGAGADCAAVQD</sequence>
<evidence type="ECO:0000313" key="2">
    <source>
        <dbReference type="EMBL" id="KAB0575748.1"/>
    </source>
</evidence>
<keyword evidence="3" id="KW-1185">Reference proteome</keyword>
<name>A0A643F7M2_IDEDE</name>
<evidence type="ECO:0000256" key="1">
    <source>
        <dbReference type="SAM" id="SignalP"/>
    </source>
</evidence>
<dbReference type="PROSITE" id="PS51257">
    <property type="entry name" value="PROKAR_LIPOPROTEIN"/>
    <property type="match status" value="1"/>
</dbReference>
<dbReference type="AlphaFoldDB" id="A0A643F7M2"/>
<feature type="signal peptide" evidence="1">
    <location>
        <begin position="1"/>
        <end position="24"/>
    </location>
</feature>
<evidence type="ECO:0000313" key="3">
    <source>
        <dbReference type="Proteomes" id="UP000430120"/>
    </source>
</evidence>